<keyword evidence="2 5" id="KW-0812">Transmembrane</keyword>
<feature type="transmembrane region" description="Helical" evidence="5">
    <location>
        <begin position="69"/>
        <end position="87"/>
    </location>
</feature>
<organism evidence="6 7">
    <name type="scientific">Luteipulveratus mongoliensis</name>
    <dbReference type="NCBI Taxonomy" id="571913"/>
    <lineage>
        <taxon>Bacteria</taxon>
        <taxon>Bacillati</taxon>
        <taxon>Actinomycetota</taxon>
        <taxon>Actinomycetes</taxon>
        <taxon>Micrococcales</taxon>
        <taxon>Dermacoccaceae</taxon>
        <taxon>Luteipulveratus</taxon>
    </lineage>
</organism>
<dbReference type="InterPro" id="IPR032808">
    <property type="entry name" value="DoxX"/>
</dbReference>
<dbReference type="GO" id="GO:0016020">
    <property type="term" value="C:membrane"/>
    <property type="evidence" value="ECO:0007669"/>
    <property type="project" value="UniProtKB-SubCell"/>
</dbReference>
<evidence type="ECO:0000256" key="2">
    <source>
        <dbReference type="ARBA" id="ARBA00022692"/>
    </source>
</evidence>
<evidence type="ECO:0000313" key="7">
    <source>
        <dbReference type="Proteomes" id="UP000066480"/>
    </source>
</evidence>
<dbReference type="EMBL" id="CP011112">
    <property type="protein sequence ID" value="AKU18132.1"/>
    <property type="molecule type" value="Genomic_DNA"/>
</dbReference>
<reference evidence="6 7" key="1">
    <citation type="submission" date="2015-03" db="EMBL/GenBank/DDBJ databases">
        <title>Luteipulveratus halotolerans sp. nov., a novel actinobacterium (Dermacoccaceae) from Sarawak, Malaysia.</title>
        <authorList>
            <person name="Juboi H."/>
            <person name="Basik A."/>
            <person name="Shamsul S.S."/>
            <person name="Arnold P."/>
            <person name="Schmitt E.K."/>
            <person name="Sanglier J.-J."/>
            <person name="Yeo T."/>
        </authorList>
    </citation>
    <scope>NUCLEOTIDE SEQUENCE [LARGE SCALE GENOMIC DNA]</scope>
    <source>
        <strain evidence="6 7">MN07-A0370</strain>
    </source>
</reference>
<evidence type="ECO:0000256" key="4">
    <source>
        <dbReference type="ARBA" id="ARBA00023136"/>
    </source>
</evidence>
<evidence type="ECO:0000256" key="1">
    <source>
        <dbReference type="ARBA" id="ARBA00004141"/>
    </source>
</evidence>
<sequence length="115" mass="11702">MFIVTAVVSVALALILILSAYGKLTGDPRQAETLDRVEVPVRLRPVLAALEIAGAIGLVAGLWLAPLGIAAAIGLVLYFVGAVGAHLRKSDTAIAPALVVGLVAAATLVLRLQTA</sequence>
<dbReference type="Proteomes" id="UP000066480">
    <property type="component" value="Chromosome"/>
</dbReference>
<evidence type="ECO:0000256" key="5">
    <source>
        <dbReference type="SAM" id="Phobius"/>
    </source>
</evidence>
<comment type="subcellular location">
    <subcellularLocation>
        <location evidence="1">Membrane</location>
        <topology evidence="1">Multi-pass membrane protein</topology>
    </subcellularLocation>
</comment>
<proteinExistence type="predicted"/>
<feature type="transmembrane region" description="Helical" evidence="5">
    <location>
        <begin position="93"/>
        <end position="112"/>
    </location>
</feature>
<evidence type="ECO:0000256" key="3">
    <source>
        <dbReference type="ARBA" id="ARBA00022989"/>
    </source>
</evidence>
<dbReference type="RefSeq" id="WP_052595572.1">
    <property type="nucleotide sequence ID" value="NZ_CP011112.1"/>
</dbReference>
<evidence type="ECO:0000313" key="6">
    <source>
        <dbReference type="EMBL" id="AKU18132.1"/>
    </source>
</evidence>
<gene>
    <name evidence="6" type="ORF">VV02_23510</name>
</gene>
<dbReference type="Pfam" id="PF13564">
    <property type="entry name" value="DoxX_2"/>
    <property type="match status" value="1"/>
</dbReference>
<protein>
    <submittedName>
        <fullName evidence="6">Membrane protein</fullName>
    </submittedName>
</protein>
<accession>A0A0K1JN36</accession>
<name>A0A0K1JN36_9MICO</name>
<keyword evidence="4 5" id="KW-0472">Membrane</keyword>
<keyword evidence="3 5" id="KW-1133">Transmembrane helix</keyword>
<dbReference type="KEGG" id="lmoi:VV02_23510"/>
<keyword evidence="7" id="KW-1185">Reference proteome</keyword>
<dbReference type="AlphaFoldDB" id="A0A0K1JN36"/>